<organism evidence="1 2">
    <name type="scientific">Mycena citricolor</name>
    <dbReference type="NCBI Taxonomy" id="2018698"/>
    <lineage>
        <taxon>Eukaryota</taxon>
        <taxon>Fungi</taxon>
        <taxon>Dikarya</taxon>
        <taxon>Basidiomycota</taxon>
        <taxon>Agaricomycotina</taxon>
        <taxon>Agaricomycetes</taxon>
        <taxon>Agaricomycetidae</taxon>
        <taxon>Agaricales</taxon>
        <taxon>Marasmiineae</taxon>
        <taxon>Mycenaceae</taxon>
        <taxon>Mycena</taxon>
    </lineage>
</organism>
<proteinExistence type="predicted"/>
<reference evidence="1" key="1">
    <citation type="submission" date="2023-11" db="EMBL/GenBank/DDBJ databases">
        <authorList>
            <person name="De Vega J J."/>
            <person name="De Vega J J."/>
        </authorList>
    </citation>
    <scope>NUCLEOTIDE SEQUENCE</scope>
</reference>
<keyword evidence="2" id="KW-1185">Reference proteome</keyword>
<dbReference type="AlphaFoldDB" id="A0AAD2HNL1"/>
<gene>
    <name evidence="1" type="ORF">MYCIT1_LOCUS27854</name>
</gene>
<feature type="non-terminal residue" evidence="1">
    <location>
        <position position="1"/>
    </location>
</feature>
<feature type="non-terminal residue" evidence="1">
    <location>
        <position position="155"/>
    </location>
</feature>
<accession>A0AAD2HNL1</accession>
<evidence type="ECO:0000313" key="2">
    <source>
        <dbReference type="Proteomes" id="UP001295794"/>
    </source>
</evidence>
<dbReference type="Proteomes" id="UP001295794">
    <property type="component" value="Unassembled WGS sequence"/>
</dbReference>
<dbReference type="EMBL" id="CAVNYO010000423">
    <property type="protein sequence ID" value="CAK5278476.1"/>
    <property type="molecule type" value="Genomic_DNA"/>
</dbReference>
<protein>
    <submittedName>
        <fullName evidence="1">Uncharacterized protein</fullName>
    </submittedName>
</protein>
<name>A0AAD2HNL1_9AGAR</name>
<comment type="caution">
    <text evidence="1">The sequence shown here is derived from an EMBL/GenBank/DDBJ whole genome shotgun (WGS) entry which is preliminary data.</text>
</comment>
<evidence type="ECO:0000313" key="1">
    <source>
        <dbReference type="EMBL" id="CAK5278476.1"/>
    </source>
</evidence>
<sequence>GKALLGSKFADAPEVQSMLPDVSALVRLNMIESHAQQRALTQARSSNDHFRAEAENQQQADMRQTYLDYLKALSQCPASIQRDVTTSFFDPPQMRFTHGDGFKTLQDALRELINSQLHETTDNVVFAARQMITPFAQTSHYLDSSLWRLGPLLVR</sequence>